<dbReference type="Gene3D" id="3.30.420.240">
    <property type="match status" value="1"/>
</dbReference>
<proteinExistence type="predicted"/>
<evidence type="ECO:0000313" key="3">
    <source>
        <dbReference type="EMBL" id="QNG44336.1"/>
    </source>
</evidence>
<sequence length="464" mass="49080">MRMADCDWVEQAAAWPELARWLSIEAAERLGQDWHFLARPAQLAPAGDWRIWLMMAGRGFGKTRAGAEWVRAIAEGDPEARIALVGATLGEARSVMVEGVSGLLAVAPWWARPAYAPALRTLTWPNGAQARLFGVAEPESLRGPQFSHGWADEIGKWPGGQAAWDNMMMAMRLGHDPRVVATTTPRPVPLVRALVARDGADVVLTRGRTADNAAHLAAGFVDDVTRLYGGTRLGRQELDGELIEEAEGALWTRAALEACRVRHVPGALVRVVVAVDPPATAGGDACGIVVVALGGDGRGYVIADASVAGCSPEGWARAVAKAAQGHGADRVVAEANNGGDMVASLLRAAQETLPLRLVHASRGKAARAEPVAALYEAGRVAHRGAFPELEDQMCGLLAGGTYVGPGRSPDRADALVWGLSELMLGMKGEARVRGALSGAVGAIDFRAETRRRRNGWIGDGLLLV</sequence>
<reference evidence="3 4" key="1">
    <citation type="submission" date="2020-07" db="EMBL/GenBank/DDBJ databases">
        <title>Whole genome sequence of Sphingobium yanoikuyae A3.</title>
        <authorList>
            <person name="Han S.-S."/>
        </authorList>
    </citation>
    <scope>NUCLEOTIDE SEQUENCE [LARGE SCALE GENOMIC DNA]</scope>
    <source>
        <strain evidence="3 4">A3</strain>
    </source>
</reference>
<keyword evidence="1" id="KW-1188">Viral release from host cell</keyword>
<organism evidence="3 4">
    <name type="scientific">Sphingobium yanoikuyae</name>
    <name type="common">Sphingomonas yanoikuyae</name>
    <dbReference type="NCBI Taxonomy" id="13690"/>
    <lineage>
        <taxon>Bacteria</taxon>
        <taxon>Pseudomonadati</taxon>
        <taxon>Pseudomonadota</taxon>
        <taxon>Alphaproteobacteria</taxon>
        <taxon>Sphingomonadales</taxon>
        <taxon>Sphingomonadaceae</taxon>
        <taxon>Sphingobium</taxon>
    </lineage>
</organism>
<evidence type="ECO:0000259" key="2">
    <source>
        <dbReference type="Pfam" id="PF17289"/>
    </source>
</evidence>
<dbReference type="Pfam" id="PF03237">
    <property type="entry name" value="Terminase_6N"/>
    <property type="match status" value="1"/>
</dbReference>
<evidence type="ECO:0000256" key="1">
    <source>
        <dbReference type="ARBA" id="ARBA00022612"/>
    </source>
</evidence>
<dbReference type="Pfam" id="PF17289">
    <property type="entry name" value="Terminase_6C"/>
    <property type="match status" value="1"/>
</dbReference>
<dbReference type="AlphaFoldDB" id="A0A9X7YB36"/>
<dbReference type="InterPro" id="IPR027417">
    <property type="entry name" value="P-loop_NTPase"/>
</dbReference>
<dbReference type="Gene3D" id="3.40.50.300">
    <property type="entry name" value="P-loop containing nucleotide triphosphate hydrolases"/>
    <property type="match status" value="1"/>
</dbReference>
<protein>
    <submittedName>
        <fullName evidence="3">DNA-packaging protein</fullName>
    </submittedName>
</protein>
<dbReference type="EMBL" id="CP060122">
    <property type="protein sequence ID" value="QNG44336.1"/>
    <property type="molecule type" value="Genomic_DNA"/>
</dbReference>
<dbReference type="InterPro" id="IPR035421">
    <property type="entry name" value="Terminase_6C"/>
</dbReference>
<feature type="domain" description="Terminase large subunit gp17-like C-terminal" evidence="2">
    <location>
        <begin position="274"/>
        <end position="421"/>
    </location>
</feature>
<accession>A0A9X7YB36</accession>
<dbReference type="Proteomes" id="UP000515377">
    <property type="component" value="Chromosome"/>
</dbReference>
<gene>
    <name evidence="3" type="ORF">H3V42_21005</name>
</gene>
<name>A0A9X7YB36_SPHYA</name>
<evidence type="ECO:0000313" key="4">
    <source>
        <dbReference type="Proteomes" id="UP000515377"/>
    </source>
</evidence>